<evidence type="ECO:0000259" key="2">
    <source>
        <dbReference type="PROSITE" id="PS51294"/>
    </source>
</evidence>
<organism evidence="3 4">
    <name type="scientific">Tritrichomonas musculus</name>
    <dbReference type="NCBI Taxonomy" id="1915356"/>
    <lineage>
        <taxon>Eukaryota</taxon>
        <taxon>Metamonada</taxon>
        <taxon>Parabasalia</taxon>
        <taxon>Tritrichomonadida</taxon>
        <taxon>Tritrichomonadidae</taxon>
        <taxon>Tritrichomonas</taxon>
    </lineage>
</organism>
<proteinExistence type="predicted"/>
<dbReference type="CDD" id="cd00167">
    <property type="entry name" value="SANT"/>
    <property type="match status" value="1"/>
</dbReference>
<dbReference type="Pfam" id="PF00249">
    <property type="entry name" value="Myb_DNA-binding"/>
    <property type="match status" value="1"/>
</dbReference>
<evidence type="ECO:0000313" key="4">
    <source>
        <dbReference type="Proteomes" id="UP001470230"/>
    </source>
</evidence>
<feature type="domain" description="HTH myb-type" evidence="2">
    <location>
        <begin position="105"/>
        <end position="160"/>
    </location>
</feature>
<accession>A0ABR2KDR5</accession>
<dbReference type="InterPro" id="IPR009057">
    <property type="entry name" value="Homeodomain-like_sf"/>
</dbReference>
<dbReference type="InterPro" id="IPR017930">
    <property type="entry name" value="Myb_dom"/>
</dbReference>
<evidence type="ECO:0000259" key="1">
    <source>
        <dbReference type="PROSITE" id="PS50090"/>
    </source>
</evidence>
<comment type="caution">
    <text evidence="3">The sequence shown here is derived from an EMBL/GenBank/DDBJ whole genome shotgun (WGS) entry which is preliminary data.</text>
</comment>
<dbReference type="SMART" id="SM00717">
    <property type="entry name" value="SANT"/>
    <property type="match status" value="1"/>
</dbReference>
<protein>
    <recommendedName>
        <fullName evidence="5">Myb-like domain-containing protein</fullName>
    </recommendedName>
</protein>
<name>A0ABR2KDR5_9EUKA</name>
<sequence length="160" mass="18676">MNQSTYGGAIKKMLKGQKFASKEILIQKVQEIWKSFPQDKINSLVLSFENRLKWVTSEKGKSISNILRKGIHQIPPFDGIDPNLKLLTYDDIIATYDPSIDDTPIEFLSKRPFTLEENILLLSLVKEFPNKKKWKLIEPRFENRTAATLRAHYYNLMKLY</sequence>
<evidence type="ECO:0000313" key="3">
    <source>
        <dbReference type="EMBL" id="KAK8889032.1"/>
    </source>
</evidence>
<dbReference type="SUPFAM" id="SSF46689">
    <property type="entry name" value="Homeodomain-like"/>
    <property type="match status" value="1"/>
</dbReference>
<gene>
    <name evidence="3" type="ORF">M9Y10_033775</name>
</gene>
<reference evidence="3 4" key="1">
    <citation type="submission" date="2024-04" db="EMBL/GenBank/DDBJ databases">
        <title>Tritrichomonas musculus Genome.</title>
        <authorList>
            <person name="Alves-Ferreira E."/>
            <person name="Grigg M."/>
            <person name="Lorenzi H."/>
            <person name="Galac M."/>
        </authorList>
    </citation>
    <scope>NUCLEOTIDE SEQUENCE [LARGE SCALE GENOMIC DNA]</scope>
    <source>
        <strain evidence="3 4">EAF2021</strain>
    </source>
</reference>
<dbReference type="InterPro" id="IPR001005">
    <property type="entry name" value="SANT/Myb"/>
</dbReference>
<keyword evidence="4" id="KW-1185">Reference proteome</keyword>
<dbReference type="Gene3D" id="3.30.420.10">
    <property type="entry name" value="Ribonuclease H-like superfamily/Ribonuclease H"/>
    <property type="match status" value="1"/>
</dbReference>
<dbReference type="PROSITE" id="PS50090">
    <property type="entry name" value="MYB_LIKE"/>
    <property type="match status" value="1"/>
</dbReference>
<feature type="domain" description="Myb-like" evidence="1">
    <location>
        <begin position="110"/>
        <end position="157"/>
    </location>
</feature>
<dbReference type="Gene3D" id="1.10.10.60">
    <property type="entry name" value="Homeodomain-like"/>
    <property type="match status" value="1"/>
</dbReference>
<dbReference type="InterPro" id="IPR036397">
    <property type="entry name" value="RNaseH_sf"/>
</dbReference>
<evidence type="ECO:0008006" key="5">
    <source>
        <dbReference type="Google" id="ProtNLM"/>
    </source>
</evidence>
<dbReference type="PROSITE" id="PS51294">
    <property type="entry name" value="HTH_MYB"/>
    <property type="match status" value="1"/>
</dbReference>
<dbReference type="Proteomes" id="UP001470230">
    <property type="component" value="Unassembled WGS sequence"/>
</dbReference>
<dbReference type="EMBL" id="JAPFFF010000005">
    <property type="protein sequence ID" value="KAK8889032.1"/>
    <property type="molecule type" value="Genomic_DNA"/>
</dbReference>